<feature type="binding site" evidence="7">
    <location>
        <position position="44"/>
    </location>
    <ligand>
        <name>NAD(+)</name>
        <dbReference type="ChEBI" id="CHEBI:57540"/>
    </ligand>
</feature>
<feature type="active site" description="Proton acceptor" evidence="7">
    <location>
        <position position="179"/>
    </location>
</feature>
<gene>
    <name evidence="7" type="primary">ldh</name>
    <name evidence="11" type="ORF">VLY81_12340</name>
</gene>
<evidence type="ECO:0000256" key="6">
    <source>
        <dbReference type="ARBA" id="ARBA00049258"/>
    </source>
</evidence>
<sequence length="355" mass="37897">MRTDPRTPKVGIVGSGLVGSTVAYTLLVRGVHCEIVLVDINRAKAEGDAMDLNHGIPLAAPLSIRAGDYPDLAGADLVIVAAGVAQKPGETRLQLLQRNATIMAEVTRQVVRHAPGCILLVVTNPVDVLSYVAYKCSGLPASRVIGSGTLLDTARLRFLLGQHFGVDPRSVHAYVIGEHGDSELVAWSLAHIAGVRLAELGPTWEQAVHDGALQRIFEEVRGAAYEIIRRKGATYYAVALAVARLVESILQDQRSVLTISTYVEEWQGIRDIYLGMPCVVGWSGVERMVDLPLAPDELEALRRSAELLRRAADEVEPVIAAHRSTSTGGDGSRPSGSRDGTGAAEAGRARRPSAG</sequence>
<feature type="binding site" evidence="7">
    <location>
        <position position="92"/>
    </location>
    <ligand>
        <name>substrate</name>
    </ligand>
</feature>
<comment type="catalytic activity">
    <reaction evidence="6 7">
        <text>(S)-lactate + NAD(+) = pyruvate + NADH + H(+)</text>
        <dbReference type="Rhea" id="RHEA:23444"/>
        <dbReference type="ChEBI" id="CHEBI:15361"/>
        <dbReference type="ChEBI" id="CHEBI:15378"/>
        <dbReference type="ChEBI" id="CHEBI:16651"/>
        <dbReference type="ChEBI" id="CHEBI:57540"/>
        <dbReference type="ChEBI" id="CHEBI:57945"/>
        <dbReference type="EC" id="1.1.1.27"/>
    </reaction>
</comment>
<evidence type="ECO:0000256" key="2">
    <source>
        <dbReference type="ARBA" id="ARBA00006054"/>
    </source>
</evidence>
<dbReference type="InterPro" id="IPR022383">
    <property type="entry name" value="Lactate/malate_DH_C"/>
</dbReference>
<dbReference type="Pfam" id="PF00056">
    <property type="entry name" value="Ldh_1_N"/>
    <property type="match status" value="1"/>
</dbReference>
<evidence type="ECO:0000256" key="8">
    <source>
        <dbReference type="SAM" id="MobiDB-lite"/>
    </source>
</evidence>
<dbReference type="CDD" id="cd05292">
    <property type="entry name" value="LDH_2"/>
    <property type="match status" value="1"/>
</dbReference>
<feature type="domain" description="Lactate/malate dehydrogenase C-terminal" evidence="10">
    <location>
        <begin position="149"/>
        <end position="315"/>
    </location>
</feature>
<feature type="binding site" evidence="7">
    <location>
        <begin position="122"/>
        <end position="124"/>
    </location>
    <ligand>
        <name>NAD(+)</name>
        <dbReference type="ChEBI" id="CHEBI:57540"/>
    </ligand>
</feature>
<feature type="region of interest" description="Disordered" evidence="8">
    <location>
        <begin position="318"/>
        <end position="355"/>
    </location>
</feature>
<comment type="similarity">
    <text evidence="2 7">Belongs to the LDH/MDH superfamily. LDH family.</text>
</comment>
<feature type="binding site" evidence="7">
    <location>
        <position position="86"/>
    </location>
    <ligand>
        <name>substrate</name>
    </ligand>
</feature>
<accession>A0ABZ1BNY9</accession>
<feature type="binding site" evidence="7">
    <location>
        <begin position="124"/>
        <end position="127"/>
    </location>
    <ligand>
        <name>substrate</name>
    </ligand>
</feature>
<dbReference type="GO" id="GO:0004459">
    <property type="term" value="F:L-lactate dehydrogenase (NAD+) activity"/>
    <property type="evidence" value="ECO:0007669"/>
    <property type="project" value="UniProtKB-EC"/>
</dbReference>
<dbReference type="InterPro" id="IPR036291">
    <property type="entry name" value="NAD(P)-bd_dom_sf"/>
</dbReference>
<reference evidence="12" key="1">
    <citation type="submission" date="2023-12" db="EMBL/GenBank/DDBJ databases">
        <title>Novel isolates from deep terrestrial aquifers shed light on the physiology and ecology of the class Limnochordia.</title>
        <authorList>
            <person name="Karnachuk O.V."/>
            <person name="Lukina A.P."/>
            <person name="Avakyan M.R."/>
            <person name="Kadnikov V."/>
            <person name="Begmatov S."/>
            <person name="Beletsky A.V."/>
            <person name="Mardanov A.V."/>
            <person name="Ravin N.V."/>
        </authorList>
    </citation>
    <scope>NUCLEOTIDE SEQUENCE [LARGE SCALE GENOMIC DNA]</scope>
    <source>
        <strain evidence="12">LN</strain>
    </source>
</reference>
<dbReference type="InterPro" id="IPR001557">
    <property type="entry name" value="L-lactate/malate_DH"/>
</dbReference>
<evidence type="ECO:0000313" key="12">
    <source>
        <dbReference type="Proteomes" id="UP001333102"/>
    </source>
</evidence>
<feature type="binding site" evidence="7">
    <location>
        <position position="39"/>
    </location>
    <ligand>
        <name>NAD(+)</name>
        <dbReference type="ChEBI" id="CHEBI:57540"/>
    </ligand>
</feature>
<dbReference type="InterPro" id="IPR018177">
    <property type="entry name" value="L-lactate_DH_AS"/>
</dbReference>
<dbReference type="Pfam" id="PF02866">
    <property type="entry name" value="Ldh_1_C"/>
    <property type="match status" value="1"/>
</dbReference>
<name>A0ABZ1BNY9_9FIRM</name>
<feature type="binding site" evidence="7">
    <location>
        <position position="234"/>
    </location>
    <ligand>
        <name>substrate</name>
    </ligand>
</feature>
<feature type="modified residue" description="Phosphotyrosine" evidence="7">
    <location>
        <position position="225"/>
    </location>
</feature>
<evidence type="ECO:0000256" key="3">
    <source>
        <dbReference type="ARBA" id="ARBA00012967"/>
    </source>
</evidence>
<keyword evidence="4 7" id="KW-0560">Oxidoreductase</keyword>
<proteinExistence type="inferred from homology"/>
<keyword evidence="12" id="KW-1185">Reference proteome</keyword>
<dbReference type="PANTHER" id="PTHR43128:SF16">
    <property type="entry name" value="L-LACTATE DEHYDROGENASE"/>
    <property type="match status" value="1"/>
</dbReference>
<organism evidence="11 12">
    <name type="scientific">Geochorda subterranea</name>
    <dbReference type="NCBI Taxonomy" id="3109564"/>
    <lineage>
        <taxon>Bacteria</taxon>
        <taxon>Bacillati</taxon>
        <taxon>Bacillota</taxon>
        <taxon>Limnochordia</taxon>
        <taxon>Limnochordales</taxon>
        <taxon>Geochordaceae</taxon>
        <taxon>Geochorda</taxon>
    </lineage>
</organism>
<comment type="function">
    <text evidence="7">Catalyzes the conversion of lactate to pyruvate.</text>
</comment>
<dbReference type="HAMAP" id="MF_00488">
    <property type="entry name" value="Lactate_dehydrog"/>
    <property type="match status" value="1"/>
</dbReference>
<dbReference type="EC" id="1.1.1.27" evidence="3 7"/>
<dbReference type="NCBIfam" id="NF004863">
    <property type="entry name" value="PRK06223.1"/>
    <property type="match status" value="1"/>
</dbReference>
<dbReference type="PRINTS" id="PR00086">
    <property type="entry name" value="LLDHDRGNASE"/>
</dbReference>
<dbReference type="InterPro" id="IPR015955">
    <property type="entry name" value="Lactate_DH/Glyco_Ohase_4_C"/>
</dbReference>
<dbReference type="Gene3D" id="3.40.50.720">
    <property type="entry name" value="NAD(P)-binding Rossmann-like Domain"/>
    <property type="match status" value="1"/>
</dbReference>
<comment type="pathway">
    <text evidence="1 7">Fermentation; pyruvate fermentation to lactate; (S)-lactate from pyruvate: step 1/1.</text>
</comment>
<comment type="subcellular location">
    <subcellularLocation>
        <location evidence="7">Cytoplasm</location>
    </subcellularLocation>
</comment>
<evidence type="ECO:0000259" key="9">
    <source>
        <dbReference type="Pfam" id="PF00056"/>
    </source>
</evidence>
<comment type="activity regulation">
    <text evidence="7">Allosterically activated by fructose 1,6-bisphosphate (FBP).</text>
</comment>
<feature type="binding site" evidence="7">
    <location>
        <begin position="152"/>
        <end position="155"/>
    </location>
    <ligand>
        <name>substrate</name>
    </ligand>
</feature>
<evidence type="ECO:0000313" key="11">
    <source>
        <dbReference type="EMBL" id="WRP14195.1"/>
    </source>
</evidence>
<dbReference type="SUPFAM" id="SSF56327">
    <property type="entry name" value="LDH C-terminal domain-like"/>
    <property type="match status" value="1"/>
</dbReference>
<evidence type="ECO:0000256" key="4">
    <source>
        <dbReference type="ARBA" id="ARBA00023002"/>
    </source>
</evidence>
<comment type="subunit">
    <text evidence="7">Homotetramer.</text>
</comment>
<evidence type="ECO:0000259" key="10">
    <source>
        <dbReference type="Pfam" id="PF02866"/>
    </source>
</evidence>
<feature type="binding site" evidence="7">
    <location>
        <begin position="83"/>
        <end position="84"/>
    </location>
    <ligand>
        <name>NAD(+)</name>
        <dbReference type="ChEBI" id="CHEBI:57540"/>
    </ligand>
</feature>
<keyword evidence="7" id="KW-0963">Cytoplasm</keyword>
<keyword evidence="5 7" id="KW-0520">NAD</keyword>
<dbReference type="EMBL" id="CP141614">
    <property type="protein sequence ID" value="WRP14195.1"/>
    <property type="molecule type" value="Genomic_DNA"/>
</dbReference>
<keyword evidence="7" id="KW-0597">Phosphoprotein</keyword>
<dbReference type="PROSITE" id="PS00064">
    <property type="entry name" value="L_LDH"/>
    <property type="match status" value="1"/>
</dbReference>
<dbReference type="SUPFAM" id="SSF51735">
    <property type="entry name" value="NAD(P)-binding Rossmann-fold domains"/>
    <property type="match status" value="1"/>
</dbReference>
<dbReference type="PIRSF" id="PIRSF000102">
    <property type="entry name" value="Lac_mal_DH"/>
    <property type="match status" value="1"/>
</dbReference>
<comment type="caution">
    <text evidence="7">Lacks conserved residue(s) required for the propagation of feature annotation.</text>
</comment>
<evidence type="ECO:0000256" key="1">
    <source>
        <dbReference type="ARBA" id="ARBA00004843"/>
    </source>
</evidence>
<evidence type="ECO:0000256" key="5">
    <source>
        <dbReference type="ARBA" id="ARBA00023027"/>
    </source>
</evidence>
<dbReference type="PANTHER" id="PTHR43128">
    <property type="entry name" value="L-2-HYDROXYCARBOXYLATE DEHYDROGENASE (NAD(P)(+))"/>
    <property type="match status" value="1"/>
</dbReference>
<dbReference type="Gene3D" id="3.90.110.10">
    <property type="entry name" value="Lactate dehydrogenase/glycoside hydrolase, family 4, C-terminal"/>
    <property type="match status" value="1"/>
</dbReference>
<evidence type="ECO:0000256" key="7">
    <source>
        <dbReference type="HAMAP-Rule" id="MF_00488"/>
    </source>
</evidence>
<keyword evidence="7" id="KW-0021">Allosteric enzyme</keyword>
<dbReference type="Proteomes" id="UP001333102">
    <property type="component" value="Chromosome"/>
</dbReference>
<dbReference type="NCBIfam" id="TIGR01771">
    <property type="entry name" value="L-LDH-NAD"/>
    <property type="match status" value="1"/>
</dbReference>
<feature type="binding site" evidence="7">
    <location>
        <position position="157"/>
    </location>
    <ligand>
        <name>beta-D-fructose 1,6-bisphosphate</name>
        <dbReference type="ChEBI" id="CHEBI:32966"/>
        <note>allosteric activator</note>
    </ligand>
</feature>
<feature type="compositionally biased region" description="Low complexity" evidence="8">
    <location>
        <begin position="323"/>
        <end position="355"/>
    </location>
</feature>
<feature type="binding site" evidence="7">
    <location>
        <position position="69"/>
    </location>
    <ligand>
        <name>NAD(+)</name>
        <dbReference type="ChEBI" id="CHEBI:57540"/>
    </ligand>
</feature>
<feature type="domain" description="Lactate/malate dehydrogenase N-terminal" evidence="9">
    <location>
        <begin position="9"/>
        <end position="146"/>
    </location>
</feature>
<feature type="binding site" evidence="7">
    <location>
        <position position="172"/>
    </location>
    <ligand>
        <name>beta-D-fructose 1,6-bisphosphate</name>
        <dbReference type="ChEBI" id="CHEBI:32966"/>
        <note>allosteric activator</note>
    </ligand>
</feature>
<feature type="binding site" evidence="7">
    <location>
        <position position="18"/>
    </location>
    <ligand>
        <name>NAD(+)</name>
        <dbReference type="ChEBI" id="CHEBI:57540"/>
    </ligand>
</feature>
<feature type="binding site" evidence="7">
    <location>
        <position position="147"/>
    </location>
    <ligand>
        <name>NAD(+)</name>
        <dbReference type="ChEBI" id="CHEBI:57540"/>
    </ligand>
</feature>
<dbReference type="InterPro" id="IPR011304">
    <property type="entry name" value="L-lactate_DH"/>
</dbReference>
<protein>
    <recommendedName>
        <fullName evidence="3 7">L-lactate dehydrogenase</fullName>
        <shortName evidence="7">L-LDH</shortName>
        <ecNumber evidence="3 7">1.1.1.27</ecNumber>
    </recommendedName>
</protein>
<dbReference type="NCBIfam" id="NF000824">
    <property type="entry name" value="PRK00066.1"/>
    <property type="match status" value="1"/>
</dbReference>
<dbReference type="InterPro" id="IPR001236">
    <property type="entry name" value="Lactate/malate_DH_N"/>
</dbReference>